<proteinExistence type="predicted"/>
<keyword evidence="1" id="KW-0378">Hydrolase</keyword>
<evidence type="ECO:0000313" key="4">
    <source>
        <dbReference type="Proteomes" id="UP000037237"/>
    </source>
</evidence>
<protein>
    <recommendedName>
        <fullName evidence="2">Calcineurin-like phosphoesterase domain-containing protein</fullName>
    </recommendedName>
</protein>
<organism evidence="3 4">
    <name type="scientific">miscellaneous Crenarchaeota group-1 archaeon SG8-32-1</name>
    <dbReference type="NCBI Taxonomy" id="1685124"/>
    <lineage>
        <taxon>Archaea</taxon>
        <taxon>Candidatus Bathyarchaeota</taxon>
        <taxon>MCG-1</taxon>
    </lineage>
</organism>
<name>A0A0M0BX49_9ARCH</name>
<dbReference type="Pfam" id="PF00149">
    <property type="entry name" value="Metallophos"/>
    <property type="match status" value="1"/>
</dbReference>
<dbReference type="CDD" id="cd00840">
    <property type="entry name" value="MPP_Mre11_N"/>
    <property type="match status" value="1"/>
</dbReference>
<comment type="caution">
    <text evidence="3">The sequence shown here is derived from an EMBL/GenBank/DDBJ whole genome shotgun (WGS) entry which is preliminary data.</text>
</comment>
<dbReference type="AlphaFoldDB" id="A0A0M0BX49"/>
<accession>A0A0M0BX49</accession>
<feature type="domain" description="Calcineurin-like phosphoesterase" evidence="2">
    <location>
        <begin position="6"/>
        <end position="214"/>
    </location>
</feature>
<reference evidence="3 4" key="1">
    <citation type="submission" date="2015-06" db="EMBL/GenBank/DDBJ databases">
        <title>New insights into the roles of widespread benthic archaea in carbon and nitrogen cycling.</title>
        <authorList>
            <person name="Lazar C.S."/>
            <person name="Baker B.J."/>
            <person name="Seitz K.W."/>
            <person name="Hyde A.S."/>
            <person name="Dick G.J."/>
            <person name="Hinrichs K.-U."/>
            <person name="Teske A.P."/>
        </authorList>
    </citation>
    <scope>NUCLEOTIDE SEQUENCE [LARGE SCALE GENOMIC DNA]</scope>
    <source>
        <strain evidence="3">SG8-32-1</strain>
    </source>
</reference>
<evidence type="ECO:0000256" key="1">
    <source>
        <dbReference type="ARBA" id="ARBA00022801"/>
    </source>
</evidence>
<dbReference type="InterPro" id="IPR041796">
    <property type="entry name" value="Mre11_N"/>
</dbReference>
<dbReference type="SUPFAM" id="SSF56300">
    <property type="entry name" value="Metallo-dependent phosphatases"/>
    <property type="match status" value="1"/>
</dbReference>
<evidence type="ECO:0000313" key="3">
    <source>
        <dbReference type="EMBL" id="KON33029.1"/>
    </source>
</evidence>
<sequence length="390" mass="45783">MDGTSIRFLHLSDTHFGVHYSLKPRNPLKRVYGELFFQKVEKLIHEAISNHKIDFIIHSGDFFNRSKPPPEVIDRAVKPFQLATRKGIPVFIAPGNHERSRLPLGLLQFFNDNFNLFTDPRSYYFEKNGISIKITGLPYIKNNARYTFSEIVNKAWNNSTDNNEMRYDYSILAIHQLLAGSQIENYTFSRGQDVIPKLQTLKKFNYIACGHVHRFQFLYDKESTLWKPSNRFRLAEQDHNKCNWHFADQKSDDSQFPSPIIAYAGSLERVSFMERNEPKGYIIGELKPSTKARKKMKLKCQFHELPAIKMIYDTWDLSKLSLNDCINQTLKNMYDIKSYSKFYLNECQRELAGIIKIGIKGKLLRNNVLVDFLKEEARKLRFYLTFRLYS</sequence>
<evidence type="ECO:0000259" key="2">
    <source>
        <dbReference type="Pfam" id="PF00149"/>
    </source>
</evidence>
<gene>
    <name evidence="3" type="ORF">AC477_02135</name>
</gene>
<dbReference type="InterPro" id="IPR050535">
    <property type="entry name" value="DNA_Repair-Maintenance_Comp"/>
</dbReference>
<dbReference type="InterPro" id="IPR029052">
    <property type="entry name" value="Metallo-depent_PP-like"/>
</dbReference>
<dbReference type="GO" id="GO:0004527">
    <property type="term" value="F:exonuclease activity"/>
    <property type="evidence" value="ECO:0007669"/>
    <property type="project" value="UniProtKB-KW"/>
</dbReference>
<dbReference type="Proteomes" id="UP000037237">
    <property type="component" value="Unassembled WGS sequence"/>
</dbReference>
<dbReference type="PANTHER" id="PTHR30337">
    <property type="entry name" value="COMPONENT OF ATP-DEPENDENT DSDNA EXONUCLEASE"/>
    <property type="match status" value="1"/>
</dbReference>
<dbReference type="Gene3D" id="3.60.21.10">
    <property type="match status" value="1"/>
</dbReference>
<dbReference type="InterPro" id="IPR004843">
    <property type="entry name" value="Calcineurin-like_PHP"/>
</dbReference>
<dbReference type="EMBL" id="LFWU01000044">
    <property type="protein sequence ID" value="KON33029.1"/>
    <property type="molecule type" value="Genomic_DNA"/>
</dbReference>